<dbReference type="CDD" id="cd07765">
    <property type="entry name" value="KRAB_A-box"/>
    <property type="match status" value="1"/>
</dbReference>
<dbReference type="CDD" id="cd07936">
    <property type="entry name" value="SCAN"/>
    <property type="match status" value="1"/>
</dbReference>
<dbReference type="SUPFAM" id="SSF109640">
    <property type="entry name" value="KRAB domain (Kruppel-associated box)"/>
    <property type="match status" value="1"/>
</dbReference>
<sequence length="593" mass="67326">MIMTGSGEVIDLDPPSETSPEQEDLLIVKVEEEDCTWMQEYSPPVFETFYQRFKHFQYHEASGPREALSQLRVLCCEWLRPELHTKEQILELLVLEQFLTILPEEFQTWVREHHPESGEEAVAMVENIQRELEERQQQIVACPEGLPPKSVPPGAGPESFSHQLLPVDPQAEHEPQEPRLLEEDVLPALQVSSLPLKDSQELTASLLSTGSQKLVKIEDVADVAVSFILEEWGHLDQSQKSLYRNDRKENYGSMTSMDYESRNDNMELTVKQISDEAESSWMTSGGPERIIPPSQEFGEVSDLHSMVERWQVHPPVGRSRQTPPQKRELRAITDVFISSHHLVVYLCSVSFSLHDSYWGEDPFHISYRLSYVRIPFSPLCVITCLAFPYDYLSSVFLITLQSKLSILFTEQTPKHTHAPLLLLRGNRRSKNTKLNVKKKISEFSEADMEPTVLTSSITLNLQKCSPLGTGMEEVSAQEAAESPVVQFQSLETHSEGLSPEPQFVQDTDMEQGLTGAGFPIFKPDGISQLEQDLQVFDLETKNREVLRDDCSDGDTRDENKLLIPKQKIPEEVHSYKTLAPQIRVTVITPSKSS</sequence>
<comment type="subcellular location">
    <subcellularLocation>
        <location evidence="5">Nucleus</location>
    </subcellularLocation>
</comment>
<evidence type="ECO:0000313" key="10">
    <source>
        <dbReference type="Proteomes" id="UP000322234"/>
    </source>
</evidence>
<dbReference type="InterPro" id="IPR036051">
    <property type="entry name" value="KRAB_dom_sf"/>
</dbReference>
<dbReference type="GO" id="GO:0006355">
    <property type="term" value="P:regulation of DNA-templated transcription"/>
    <property type="evidence" value="ECO:0007669"/>
    <property type="project" value="InterPro"/>
</dbReference>
<dbReference type="GO" id="GO:0003677">
    <property type="term" value="F:DNA binding"/>
    <property type="evidence" value="ECO:0007669"/>
    <property type="project" value="UniProtKB-KW"/>
</dbReference>
<proteinExistence type="predicted"/>
<reference evidence="9" key="1">
    <citation type="submission" date="2019-10" db="EMBL/GenBank/DDBJ databases">
        <title>The sequence and de novo assembly of the wild yak genome.</title>
        <authorList>
            <person name="Liu Y."/>
        </authorList>
    </citation>
    <scope>NUCLEOTIDE SEQUENCE [LARGE SCALE GENOMIC DNA]</scope>
    <source>
        <strain evidence="9">WY2019</strain>
    </source>
</reference>
<evidence type="ECO:0000313" key="9">
    <source>
        <dbReference type="EMBL" id="MXQ94096.1"/>
    </source>
</evidence>
<dbReference type="Pfam" id="PF01352">
    <property type="entry name" value="KRAB"/>
    <property type="match status" value="1"/>
</dbReference>
<dbReference type="InterPro" id="IPR038269">
    <property type="entry name" value="SCAN_sf"/>
</dbReference>
<dbReference type="FunFam" id="1.10.4020.10:FF:000001">
    <property type="entry name" value="zinc finger protein 263 isoform X1"/>
    <property type="match status" value="1"/>
</dbReference>
<dbReference type="PANTHER" id="PTHR45935">
    <property type="entry name" value="PROTEIN ZBED8-RELATED"/>
    <property type="match status" value="1"/>
</dbReference>
<dbReference type="SMART" id="SM00431">
    <property type="entry name" value="SCAN"/>
    <property type="match status" value="1"/>
</dbReference>
<dbReference type="PANTHER" id="PTHR45935:SF30">
    <property type="entry name" value="SCAN BOX DOMAIN-CONTAINING PROTEIN"/>
    <property type="match status" value="1"/>
</dbReference>
<dbReference type="EMBL" id="VBQZ03000105">
    <property type="protein sequence ID" value="MXQ94096.1"/>
    <property type="molecule type" value="Genomic_DNA"/>
</dbReference>
<keyword evidence="2" id="KW-0238">DNA-binding</keyword>
<evidence type="ECO:0000256" key="1">
    <source>
        <dbReference type="ARBA" id="ARBA00023015"/>
    </source>
</evidence>
<dbReference type="InterPro" id="IPR003309">
    <property type="entry name" value="SCAN_dom"/>
</dbReference>
<dbReference type="InterPro" id="IPR050916">
    <property type="entry name" value="SCAN-C2H2_zinc_finger"/>
</dbReference>
<gene>
    <name evidence="9" type="ORF">E5288_WYG008535</name>
</gene>
<name>A0A6B0S2B6_9CETA</name>
<dbReference type="Proteomes" id="UP000322234">
    <property type="component" value="Unassembled WGS sequence"/>
</dbReference>
<evidence type="ECO:0000256" key="4">
    <source>
        <dbReference type="ARBA" id="ARBA00023242"/>
    </source>
</evidence>
<evidence type="ECO:0000256" key="6">
    <source>
        <dbReference type="SAM" id="MobiDB-lite"/>
    </source>
</evidence>
<dbReference type="GO" id="GO:0005634">
    <property type="term" value="C:nucleus"/>
    <property type="evidence" value="ECO:0007669"/>
    <property type="project" value="UniProtKB-SubCell"/>
</dbReference>
<keyword evidence="3" id="KW-0804">Transcription</keyword>
<dbReference type="SMART" id="SM00349">
    <property type="entry name" value="KRAB"/>
    <property type="match status" value="1"/>
</dbReference>
<dbReference type="Pfam" id="PF02023">
    <property type="entry name" value="SCAN"/>
    <property type="match status" value="1"/>
</dbReference>
<feature type="domain" description="KRAB" evidence="8">
    <location>
        <begin position="218"/>
        <end position="293"/>
    </location>
</feature>
<feature type="domain" description="SCAN box" evidence="7">
    <location>
        <begin position="51"/>
        <end position="132"/>
    </location>
</feature>
<dbReference type="Gene3D" id="1.10.4020.10">
    <property type="entry name" value="DNA breaking-rejoining enzymes"/>
    <property type="match status" value="1"/>
</dbReference>
<dbReference type="Gene3D" id="6.10.140.140">
    <property type="match status" value="1"/>
</dbReference>
<comment type="caution">
    <text evidence="9">The sequence shown here is derived from an EMBL/GenBank/DDBJ whole genome shotgun (WGS) entry which is preliminary data.</text>
</comment>
<evidence type="ECO:0000259" key="8">
    <source>
        <dbReference type="PROSITE" id="PS50805"/>
    </source>
</evidence>
<organism evidence="9 10">
    <name type="scientific">Bos mutus</name>
    <name type="common">wild yak</name>
    <dbReference type="NCBI Taxonomy" id="72004"/>
    <lineage>
        <taxon>Eukaryota</taxon>
        <taxon>Metazoa</taxon>
        <taxon>Chordata</taxon>
        <taxon>Craniata</taxon>
        <taxon>Vertebrata</taxon>
        <taxon>Euteleostomi</taxon>
        <taxon>Mammalia</taxon>
        <taxon>Eutheria</taxon>
        <taxon>Laurasiatheria</taxon>
        <taxon>Artiodactyla</taxon>
        <taxon>Ruminantia</taxon>
        <taxon>Pecora</taxon>
        <taxon>Bovidae</taxon>
        <taxon>Bovinae</taxon>
        <taxon>Bos</taxon>
    </lineage>
</organism>
<feature type="region of interest" description="Disordered" evidence="6">
    <location>
        <begin position="1"/>
        <end position="22"/>
    </location>
</feature>
<evidence type="ECO:0000256" key="5">
    <source>
        <dbReference type="PROSITE-ProRule" id="PRU00187"/>
    </source>
</evidence>
<dbReference type="PROSITE" id="PS50804">
    <property type="entry name" value="SCAN_BOX"/>
    <property type="match status" value="1"/>
</dbReference>
<keyword evidence="4 5" id="KW-0539">Nucleus</keyword>
<protein>
    <recommendedName>
        <fullName evidence="11">SCAN box domain-containing protein</fullName>
    </recommendedName>
</protein>
<dbReference type="InterPro" id="IPR001909">
    <property type="entry name" value="KRAB"/>
</dbReference>
<evidence type="ECO:0008006" key="11">
    <source>
        <dbReference type="Google" id="ProtNLM"/>
    </source>
</evidence>
<dbReference type="PROSITE" id="PS50805">
    <property type="entry name" value="KRAB"/>
    <property type="match status" value="1"/>
</dbReference>
<dbReference type="SUPFAM" id="SSF47353">
    <property type="entry name" value="Retrovirus capsid dimerization domain-like"/>
    <property type="match status" value="1"/>
</dbReference>
<keyword evidence="10" id="KW-1185">Reference proteome</keyword>
<evidence type="ECO:0000259" key="7">
    <source>
        <dbReference type="PROSITE" id="PS50804"/>
    </source>
</evidence>
<accession>A0A6B0S2B6</accession>
<dbReference type="AlphaFoldDB" id="A0A6B0S2B6"/>
<evidence type="ECO:0000256" key="3">
    <source>
        <dbReference type="ARBA" id="ARBA00023163"/>
    </source>
</evidence>
<keyword evidence="1" id="KW-0805">Transcription regulation</keyword>
<evidence type="ECO:0000256" key="2">
    <source>
        <dbReference type="ARBA" id="ARBA00023125"/>
    </source>
</evidence>